<dbReference type="Pfam" id="PF08447">
    <property type="entry name" value="PAS_3"/>
    <property type="match status" value="1"/>
</dbReference>
<dbReference type="GO" id="GO:0005886">
    <property type="term" value="C:plasma membrane"/>
    <property type="evidence" value="ECO:0007669"/>
    <property type="project" value="TreeGrafter"/>
</dbReference>
<dbReference type="Gene3D" id="3.30.565.10">
    <property type="entry name" value="Histidine kinase-like ATPase, C-terminal domain"/>
    <property type="match status" value="1"/>
</dbReference>
<evidence type="ECO:0000256" key="1">
    <source>
        <dbReference type="ARBA" id="ARBA00000085"/>
    </source>
</evidence>
<evidence type="ECO:0000259" key="9">
    <source>
        <dbReference type="PROSITE" id="PS50113"/>
    </source>
</evidence>
<dbReference type="CDD" id="cd00082">
    <property type="entry name" value="HisKA"/>
    <property type="match status" value="1"/>
</dbReference>
<feature type="domain" description="PAC" evidence="9">
    <location>
        <begin position="317"/>
        <end position="369"/>
    </location>
</feature>
<dbReference type="SMART" id="SM00086">
    <property type="entry name" value="PAC"/>
    <property type="match status" value="1"/>
</dbReference>
<dbReference type="SUPFAM" id="SSF55874">
    <property type="entry name" value="ATPase domain of HSP90 chaperone/DNA topoisomerase II/histidine kinase"/>
    <property type="match status" value="1"/>
</dbReference>
<dbReference type="Gene3D" id="2.10.70.100">
    <property type="match status" value="1"/>
</dbReference>
<dbReference type="SMART" id="SM00388">
    <property type="entry name" value="HisKA"/>
    <property type="match status" value="1"/>
</dbReference>
<protein>
    <recommendedName>
        <fullName evidence="2">histidine kinase</fullName>
        <ecNumber evidence="2">2.7.13.3</ecNumber>
    </recommendedName>
</protein>
<keyword evidence="4" id="KW-0808">Transferase</keyword>
<dbReference type="RefSeq" id="WP_128779020.1">
    <property type="nucleotide sequence ID" value="NZ_RYFI01000022.1"/>
</dbReference>
<dbReference type="AlphaFoldDB" id="A0A4Q0M849"/>
<dbReference type="InterPro" id="IPR000014">
    <property type="entry name" value="PAS"/>
</dbReference>
<name>A0A4Q0M849_9HYPH</name>
<dbReference type="InterPro" id="IPR005467">
    <property type="entry name" value="His_kinase_dom"/>
</dbReference>
<feature type="domain" description="Histidine kinase" evidence="8">
    <location>
        <begin position="541"/>
        <end position="760"/>
    </location>
</feature>
<dbReference type="InterPro" id="IPR036890">
    <property type="entry name" value="HATPase_C_sf"/>
</dbReference>
<evidence type="ECO:0000256" key="4">
    <source>
        <dbReference type="ARBA" id="ARBA00022679"/>
    </source>
</evidence>
<dbReference type="GO" id="GO:0009927">
    <property type="term" value="F:histidine phosphotransfer kinase activity"/>
    <property type="evidence" value="ECO:0007669"/>
    <property type="project" value="TreeGrafter"/>
</dbReference>
<dbReference type="InterPro" id="IPR000700">
    <property type="entry name" value="PAS-assoc_C"/>
</dbReference>
<dbReference type="InterPro" id="IPR003594">
    <property type="entry name" value="HATPase_dom"/>
</dbReference>
<dbReference type="FunFam" id="3.30.565.10:FF:000006">
    <property type="entry name" value="Sensor histidine kinase WalK"/>
    <property type="match status" value="1"/>
</dbReference>
<keyword evidence="11" id="KW-1185">Reference proteome</keyword>
<dbReference type="Pfam" id="PF12860">
    <property type="entry name" value="PAS_7"/>
    <property type="match status" value="1"/>
</dbReference>
<dbReference type="SUPFAM" id="SSF55785">
    <property type="entry name" value="PYP-like sensor domain (PAS domain)"/>
    <property type="match status" value="2"/>
</dbReference>
<dbReference type="InterPro" id="IPR013655">
    <property type="entry name" value="PAS_fold_3"/>
</dbReference>
<evidence type="ECO:0000256" key="5">
    <source>
        <dbReference type="ARBA" id="ARBA00022777"/>
    </source>
</evidence>
<sequence length="770" mass="83719">MARATVAGMLLRPRNLKASPATWLAPAHHRLAAAEPALRRLVPALIVLFLISFGMVATLQSLSSRTRSIQAASDELATIAALAAIHAPAVDRRADPKAFGDAIVAMLPRSAAERGRKLYLADEAGRVVAAAGAPEGQPPADLVTLLGPSQPLTTFAERAGVMTLTLPDGVPAIATVRNLHSGRPGQVAVVQSVDDALATWRASARSSVTLYASTGFVLALLGFAFQWQCARTRAASEVNERDQMRNETALSRGHCGLFDWDVASGRVFWSRSLFELLGYPPREELVSFGDFNALTHPDDIDLYALADEIASGATSNIDRVFRVRNADGEWMWLRARAEAVRDRHGAGQRLIGICVDVTEHRTLAERTATADMRLRDAIETISEAFVLWDAGNRLVTCNSKFQQLYELPDHAVAPGAARDDIIAAGRQPVIVNSVRPDGRVEDGARSFEAQIEDGRWLRINERRTKDGGFVSVGTDISSLKRQEERLMDSEKALMANVADLRKSRQTLEVQAQQLADLAEKYAEQKSEAEHASKAKSDFLANISHELRTPLNAILGFSEIMQSGLFGPLGSDKYAEYVGDIRDSGQYLLDVISDILDMSKIEAGRFMISRETIDIDRVVMDAMRVITPRAEEKSIALRAEAACGLTVEVDRRALKQILLNLLSNAVKFTPAGGRVTIRTRAVGGAMNLYIEDTGIGVSKEALDRLGRPFEQVENQFSKSHKGSGLGLAIAKSLAELHGGSMRLRSTVGVGTVVLVRLPVRADEAIVEERIA</sequence>
<dbReference type="InterPro" id="IPR003661">
    <property type="entry name" value="HisK_dim/P_dom"/>
</dbReference>
<proteinExistence type="predicted"/>
<dbReference type="CDD" id="cd16922">
    <property type="entry name" value="HATPase_EvgS-ArcB-TorS-like"/>
    <property type="match status" value="1"/>
</dbReference>
<keyword evidence="6" id="KW-0175">Coiled coil</keyword>
<dbReference type="OrthoDB" id="9801651at2"/>
<evidence type="ECO:0000313" key="11">
    <source>
        <dbReference type="Proteomes" id="UP000289708"/>
    </source>
</evidence>
<comment type="catalytic activity">
    <reaction evidence="1">
        <text>ATP + protein L-histidine = ADP + protein N-phospho-L-histidine.</text>
        <dbReference type="EC" id="2.7.13.3"/>
    </reaction>
</comment>
<evidence type="ECO:0000259" key="8">
    <source>
        <dbReference type="PROSITE" id="PS50109"/>
    </source>
</evidence>
<keyword evidence="7" id="KW-0472">Membrane</keyword>
<gene>
    <name evidence="10" type="ORF">EK403_18900</name>
</gene>
<dbReference type="NCBIfam" id="TIGR00229">
    <property type="entry name" value="sensory_box"/>
    <property type="match status" value="1"/>
</dbReference>
<evidence type="ECO:0000256" key="6">
    <source>
        <dbReference type="SAM" id="Coils"/>
    </source>
</evidence>
<keyword evidence="7" id="KW-1133">Transmembrane helix</keyword>
<dbReference type="PRINTS" id="PR00344">
    <property type="entry name" value="BCTRLSENSOR"/>
</dbReference>
<dbReference type="PROSITE" id="PS50113">
    <property type="entry name" value="PAC"/>
    <property type="match status" value="1"/>
</dbReference>
<dbReference type="Pfam" id="PF02518">
    <property type="entry name" value="HATPase_c"/>
    <property type="match status" value="1"/>
</dbReference>
<dbReference type="Proteomes" id="UP000289708">
    <property type="component" value="Unassembled WGS sequence"/>
</dbReference>
<feature type="coiled-coil region" evidence="6">
    <location>
        <begin position="497"/>
        <end position="534"/>
    </location>
</feature>
<feature type="transmembrane region" description="Helical" evidence="7">
    <location>
        <begin position="42"/>
        <end position="59"/>
    </location>
</feature>
<dbReference type="SMART" id="SM00091">
    <property type="entry name" value="PAS"/>
    <property type="match status" value="2"/>
</dbReference>
<dbReference type="EC" id="2.7.13.3" evidence="2"/>
<keyword evidence="7" id="KW-0812">Transmembrane</keyword>
<keyword evidence="3" id="KW-0597">Phosphoprotein</keyword>
<dbReference type="PANTHER" id="PTHR43047:SF72">
    <property type="entry name" value="OSMOSENSING HISTIDINE PROTEIN KINASE SLN1"/>
    <property type="match status" value="1"/>
</dbReference>
<reference evidence="10 11" key="1">
    <citation type="submission" date="2018-12" db="EMBL/GenBank/DDBJ databases">
        <title>bacterium Hansschlegelia zhihuaiae S113.</title>
        <authorList>
            <person name="He J."/>
        </authorList>
    </citation>
    <scope>NUCLEOTIDE SEQUENCE [LARGE SCALE GENOMIC DNA]</scope>
    <source>
        <strain evidence="10 11">S 113</strain>
    </source>
</reference>
<evidence type="ECO:0000256" key="3">
    <source>
        <dbReference type="ARBA" id="ARBA00022553"/>
    </source>
</evidence>
<dbReference type="SMART" id="SM00387">
    <property type="entry name" value="HATPase_c"/>
    <property type="match status" value="1"/>
</dbReference>
<evidence type="ECO:0000256" key="7">
    <source>
        <dbReference type="SAM" id="Phobius"/>
    </source>
</evidence>
<evidence type="ECO:0000256" key="2">
    <source>
        <dbReference type="ARBA" id="ARBA00012438"/>
    </source>
</evidence>
<dbReference type="Gene3D" id="3.30.450.20">
    <property type="entry name" value="PAS domain"/>
    <property type="match status" value="2"/>
</dbReference>
<dbReference type="EMBL" id="RYFI01000022">
    <property type="protein sequence ID" value="RXF69254.1"/>
    <property type="molecule type" value="Genomic_DNA"/>
</dbReference>
<dbReference type="Pfam" id="PF00512">
    <property type="entry name" value="HisKA"/>
    <property type="match status" value="1"/>
</dbReference>
<evidence type="ECO:0000313" key="10">
    <source>
        <dbReference type="EMBL" id="RXF69254.1"/>
    </source>
</evidence>
<organism evidence="10 11">
    <name type="scientific">Hansschlegelia zhihuaiae</name>
    <dbReference type="NCBI Taxonomy" id="405005"/>
    <lineage>
        <taxon>Bacteria</taxon>
        <taxon>Pseudomonadati</taxon>
        <taxon>Pseudomonadota</taxon>
        <taxon>Alphaproteobacteria</taxon>
        <taxon>Hyphomicrobiales</taxon>
        <taxon>Methylopilaceae</taxon>
        <taxon>Hansschlegelia</taxon>
    </lineage>
</organism>
<dbReference type="PANTHER" id="PTHR43047">
    <property type="entry name" value="TWO-COMPONENT HISTIDINE PROTEIN KINASE"/>
    <property type="match status" value="1"/>
</dbReference>
<dbReference type="GO" id="GO:0000155">
    <property type="term" value="F:phosphorelay sensor kinase activity"/>
    <property type="evidence" value="ECO:0007669"/>
    <property type="project" value="InterPro"/>
</dbReference>
<dbReference type="Gene3D" id="1.10.287.130">
    <property type="match status" value="1"/>
</dbReference>
<keyword evidence="5" id="KW-0418">Kinase</keyword>
<comment type="caution">
    <text evidence="10">The sequence shown here is derived from an EMBL/GenBank/DDBJ whole genome shotgun (WGS) entry which is preliminary data.</text>
</comment>
<dbReference type="InterPro" id="IPR001610">
    <property type="entry name" value="PAC"/>
</dbReference>
<accession>A0A4Q0M849</accession>
<dbReference type="InterPro" id="IPR035965">
    <property type="entry name" value="PAS-like_dom_sf"/>
</dbReference>
<dbReference type="PROSITE" id="PS50109">
    <property type="entry name" value="HIS_KIN"/>
    <property type="match status" value="1"/>
</dbReference>
<dbReference type="CDD" id="cd00130">
    <property type="entry name" value="PAS"/>
    <property type="match status" value="1"/>
</dbReference>
<dbReference type="SUPFAM" id="SSF47384">
    <property type="entry name" value="Homodimeric domain of signal transducing histidine kinase"/>
    <property type="match status" value="1"/>
</dbReference>
<dbReference type="InterPro" id="IPR036097">
    <property type="entry name" value="HisK_dim/P_sf"/>
</dbReference>
<dbReference type="InterPro" id="IPR004358">
    <property type="entry name" value="Sig_transdc_His_kin-like_C"/>
</dbReference>